<dbReference type="SUPFAM" id="SSF53756">
    <property type="entry name" value="UDP-Glycosyltransferase/glycogen phosphorylase"/>
    <property type="match status" value="1"/>
</dbReference>
<evidence type="ECO:0000256" key="3">
    <source>
        <dbReference type="ARBA" id="ARBA00022676"/>
    </source>
</evidence>
<comment type="catalytic activity">
    <reaction evidence="10">
        <text>di-trans,octa-cis-undecaprenyl diphospho-N-acetyl-alpha-D-muramoyl-L-alanyl-D-glutamyl-meso-2,6-diaminopimeloyl-D-alanyl-D-alanine + UDP-N-acetyl-alpha-D-glucosamine = di-trans,octa-cis-undecaprenyl diphospho-[N-acetyl-alpha-D-glucosaminyl-(1-&gt;4)]-N-acetyl-alpha-D-muramoyl-L-alanyl-D-glutamyl-meso-2,6-diaminopimeloyl-D-alanyl-D-alanine + UDP + H(+)</text>
        <dbReference type="Rhea" id="RHEA:31227"/>
        <dbReference type="ChEBI" id="CHEBI:15378"/>
        <dbReference type="ChEBI" id="CHEBI:57705"/>
        <dbReference type="ChEBI" id="CHEBI:58223"/>
        <dbReference type="ChEBI" id="CHEBI:61387"/>
        <dbReference type="ChEBI" id="CHEBI:61388"/>
        <dbReference type="EC" id="2.4.1.227"/>
    </reaction>
</comment>
<dbReference type="Pfam" id="PF04101">
    <property type="entry name" value="Glyco_tran_28_C"/>
    <property type="match status" value="1"/>
</dbReference>
<gene>
    <name evidence="10" type="primary">murG</name>
    <name evidence="13" type="ORF">A2V69_00940</name>
</gene>
<keyword evidence="1 10" id="KW-1003">Cell membrane</keyword>
<organism evidence="13 14">
    <name type="scientific">Candidatus Portnoybacteria bacterium RBG_13_40_8</name>
    <dbReference type="NCBI Taxonomy" id="1801990"/>
    <lineage>
        <taxon>Bacteria</taxon>
        <taxon>Candidatus Portnoyibacteriota</taxon>
    </lineage>
</organism>
<dbReference type="Pfam" id="PF03033">
    <property type="entry name" value="Glyco_transf_28"/>
    <property type="match status" value="1"/>
</dbReference>
<dbReference type="HAMAP" id="MF_00033">
    <property type="entry name" value="MurG"/>
    <property type="match status" value="1"/>
</dbReference>
<dbReference type="GO" id="GO:0005886">
    <property type="term" value="C:plasma membrane"/>
    <property type="evidence" value="ECO:0007669"/>
    <property type="project" value="UniProtKB-SubCell"/>
</dbReference>
<proteinExistence type="inferred from homology"/>
<dbReference type="GO" id="GO:0009252">
    <property type="term" value="P:peptidoglycan biosynthetic process"/>
    <property type="evidence" value="ECO:0007669"/>
    <property type="project" value="UniProtKB-UniRule"/>
</dbReference>
<dbReference type="Gene3D" id="3.40.50.2000">
    <property type="entry name" value="Glycogen Phosphorylase B"/>
    <property type="match status" value="2"/>
</dbReference>
<dbReference type="GO" id="GO:0050511">
    <property type="term" value="F:undecaprenyldiphospho-muramoylpentapeptide beta-N-acetylglucosaminyltransferase activity"/>
    <property type="evidence" value="ECO:0007669"/>
    <property type="project" value="UniProtKB-UniRule"/>
</dbReference>
<dbReference type="PANTHER" id="PTHR21015:SF27">
    <property type="entry name" value="UDP-N-ACETYLGLUCOSAMINE--N-ACETYLMURAMYL-(PENTAPEPTIDE) PYROPHOSPHORYL-UNDECAPRENOL N-ACETYLGLUCOSAMINE TRANSFERASE"/>
    <property type="match status" value="1"/>
</dbReference>
<comment type="caution">
    <text evidence="13">The sequence shown here is derived from an EMBL/GenBank/DDBJ whole genome shotgun (WGS) entry which is preliminary data.</text>
</comment>
<feature type="binding site" evidence="10">
    <location>
        <begin position="10"/>
        <end position="12"/>
    </location>
    <ligand>
        <name>UDP-N-acetyl-alpha-D-glucosamine</name>
        <dbReference type="ChEBI" id="CHEBI:57705"/>
    </ligand>
</feature>
<dbReference type="GO" id="GO:0008360">
    <property type="term" value="P:regulation of cell shape"/>
    <property type="evidence" value="ECO:0007669"/>
    <property type="project" value="UniProtKB-KW"/>
</dbReference>
<evidence type="ECO:0000256" key="9">
    <source>
        <dbReference type="ARBA" id="ARBA00023316"/>
    </source>
</evidence>
<reference evidence="13 14" key="1">
    <citation type="journal article" date="2016" name="Nat. Commun.">
        <title>Thousands of microbial genomes shed light on interconnected biogeochemical processes in an aquifer system.</title>
        <authorList>
            <person name="Anantharaman K."/>
            <person name="Brown C.T."/>
            <person name="Hug L.A."/>
            <person name="Sharon I."/>
            <person name="Castelle C.J."/>
            <person name="Probst A.J."/>
            <person name="Thomas B.C."/>
            <person name="Singh A."/>
            <person name="Wilkins M.J."/>
            <person name="Karaoz U."/>
            <person name="Brodie E.L."/>
            <person name="Williams K.H."/>
            <person name="Hubbard S.S."/>
            <person name="Banfield J.F."/>
        </authorList>
    </citation>
    <scope>NUCLEOTIDE SEQUENCE [LARGE SCALE GENOMIC DNA]</scope>
</reference>
<comment type="function">
    <text evidence="10">Cell wall formation. Catalyzes the transfer of a GlcNAc subunit on undecaprenyl-pyrophosphoryl-MurNAc-pentapeptide (lipid intermediate I) to form undecaprenyl-pyrophosphoryl-MurNAc-(pentapeptide)GlcNAc (lipid intermediate II).</text>
</comment>
<dbReference type="GO" id="GO:0071555">
    <property type="term" value="P:cell wall organization"/>
    <property type="evidence" value="ECO:0007669"/>
    <property type="project" value="UniProtKB-KW"/>
</dbReference>
<comment type="caution">
    <text evidence="10">Lacks conserved residue(s) required for the propagation of feature annotation.</text>
</comment>
<evidence type="ECO:0000259" key="12">
    <source>
        <dbReference type="Pfam" id="PF04101"/>
    </source>
</evidence>
<keyword evidence="4 10" id="KW-0808">Transferase</keyword>
<dbReference type="EMBL" id="MHMT01000032">
    <property type="protein sequence ID" value="OGZ31809.1"/>
    <property type="molecule type" value="Genomic_DNA"/>
</dbReference>
<evidence type="ECO:0000256" key="10">
    <source>
        <dbReference type="HAMAP-Rule" id="MF_00033"/>
    </source>
</evidence>
<evidence type="ECO:0000256" key="1">
    <source>
        <dbReference type="ARBA" id="ARBA00022475"/>
    </source>
</evidence>
<keyword evidence="6 10" id="KW-0573">Peptidoglycan synthesis</keyword>
<feature type="domain" description="Glycosyltransferase family 28 N-terminal" evidence="11">
    <location>
        <begin position="3"/>
        <end position="141"/>
    </location>
</feature>
<dbReference type="GO" id="GO:0051301">
    <property type="term" value="P:cell division"/>
    <property type="evidence" value="ECO:0007669"/>
    <property type="project" value="UniProtKB-KW"/>
</dbReference>
<keyword evidence="5 10" id="KW-0133">Cell shape</keyword>
<keyword evidence="2 10" id="KW-0132">Cell division</keyword>
<dbReference type="GO" id="GO:0005975">
    <property type="term" value="P:carbohydrate metabolic process"/>
    <property type="evidence" value="ECO:0007669"/>
    <property type="project" value="InterPro"/>
</dbReference>
<feature type="binding site" evidence="10">
    <location>
        <position position="197"/>
    </location>
    <ligand>
        <name>UDP-N-acetyl-alpha-D-glucosamine</name>
        <dbReference type="ChEBI" id="CHEBI:57705"/>
    </ligand>
</feature>
<keyword evidence="7 10" id="KW-0472">Membrane</keyword>
<dbReference type="Proteomes" id="UP000177810">
    <property type="component" value="Unassembled WGS sequence"/>
</dbReference>
<evidence type="ECO:0000256" key="2">
    <source>
        <dbReference type="ARBA" id="ARBA00022618"/>
    </source>
</evidence>
<feature type="binding site" evidence="10">
    <location>
        <position position="303"/>
    </location>
    <ligand>
        <name>UDP-N-acetyl-alpha-D-glucosamine</name>
        <dbReference type="ChEBI" id="CHEBI:57705"/>
    </ligand>
</feature>
<keyword evidence="9 10" id="KW-0961">Cell wall biogenesis/degradation</keyword>
<feature type="binding site" evidence="10">
    <location>
        <position position="167"/>
    </location>
    <ligand>
        <name>UDP-N-acetyl-alpha-D-glucosamine</name>
        <dbReference type="ChEBI" id="CHEBI:57705"/>
    </ligand>
</feature>
<comment type="pathway">
    <text evidence="10">Cell wall biogenesis; peptidoglycan biosynthesis.</text>
</comment>
<dbReference type="InterPro" id="IPR006009">
    <property type="entry name" value="GlcNAc_MurG"/>
</dbReference>
<evidence type="ECO:0000256" key="7">
    <source>
        <dbReference type="ARBA" id="ARBA00023136"/>
    </source>
</evidence>
<dbReference type="PANTHER" id="PTHR21015">
    <property type="entry name" value="UDP-N-ACETYLGLUCOSAMINE--N-ACETYLMURAMYL-(PENTAPEPTIDE) PYROPHOSPHORYL-UNDECAPRENOL N-ACETYLGLUCOSAMINE TRANSFERASE 1"/>
    <property type="match status" value="1"/>
</dbReference>
<keyword evidence="8 10" id="KW-0131">Cell cycle</keyword>
<feature type="domain" description="Glycosyl transferase family 28 C-terminal" evidence="12">
    <location>
        <begin position="190"/>
        <end position="361"/>
    </location>
</feature>
<dbReference type="EC" id="2.4.1.227" evidence="10"/>
<evidence type="ECO:0000256" key="6">
    <source>
        <dbReference type="ARBA" id="ARBA00022984"/>
    </source>
</evidence>
<dbReference type="AlphaFoldDB" id="A0A1G2F1A9"/>
<dbReference type="NCBIfam" id="TIGR01133">
    <property type="entry name" value="murG"/>
    <property type="match status" value="1"/>
</dbReference>
<evidence type="ECO:0000256" key="5">
    <source>
        <dbReference type="ARBA" id="ARBA00022960"/>
    </source>
</evidence>
<comment type="similarity">
    <text evidence="10">Belongs to the glycosyltransferase 28 family. MurG subfamily.</text>
</comment>
<evidence type="ECO:0000256" key="8">
    <source>
        <dbReference type="ARBA" id="ARBA00023306"/>
    </source>
</evidence>
<evidence type="ECO:0000313" key="14">
    <source>
        <dbReference type="Proteomes" id="UP000177810"/>
    </source>
</evidence>
<dbReference type="InterPro" id="IPR004276">
    <property type="entry name" value="GlycoTrans_28_N"/>
</dbReference>
<keyword evidence="3 10" id="KW-0328">Glycosyltransferase</keyword>
<dbReference type="GO" id="GO:0051991">
    <property type="term" value="F:UDP-N-acetyl-D-glucosamine:N-acetylmuramoyl-L-alanyl-D-glutamyl-meso-2,6-diaminopimelyl-D-alanyl-D-alanine-diphosphoundecaprenol 4-beta-N-acetylglucosaminlytransferase activity"/>
    <property type="evidence" value="ECO:0007669"/>
    <property type="project" value="RHEA"/>
</dbReference>
<evidence type="ECO:0000256" key="4">
    <source>
        <dbReference type="ARBA" id="ARBA00022679"/>
    </source>
</evidence>
<evidence type="ECO:0000259" key="11">
    <source>
        <dbReference type="Pfam" id="PF03033"/>
    </source>
</evidence>
<dbReference type="UniPathway" id="UPA00219"/>
<sequence length="373" mass="41329">MRILFTGGGTGGHVFPILAIKKAFEGAGNPPVDFYYLGPDGFARENFTNQGIKTRFITTGKLRRYFSLATPIDFVKVLIGIIQSFINLFIWVPDVVFSKGGYGSFPVVFVSWIYRIPIVLHESDSAPGLANRILAKFADKIILSFSGSENYFRKQKEKIILIGNPIREELTLGDKNQAKELFKIKSNKPVILILGGSQGAQKINEVVLSILPRLLELSEVIHVTGEKNEKAILGEADKILKFSENLKQFYHLGSFLNTGYLMHAYALADLIINRAGASSIFEIAACGKPSILIPLPNSASDHQRKNAHDFARPGAAVVLEQENLTPNLLMEEISKILGNAVRIQEMAGKAKQFYKPNIAEKIKDEIIKIVKSK</sequence>
<protein>
    <recommendedName>
        <fullName evidence="10">UDP-N-acetylglucosamine--N-acetylmuramyl-(pentapeptide) pyrophosphoryl-undecaprenol N-acetylglucosamine transferase</fullName>
        <ecNumber evidence="10">2.4.1.227</ecNumber>
    </recommendedName>
    <alternativeName>
        <fullName evidence="10">Undecaprenyl-PP-MurNAc-pentapeptide-UDPGlcNAc GlcNAc transferase</fullName>
    </alternativeName>
</protein>
<accession>A0A1G2F1A9</accession>
<dbReference type="CDD" id="cd03785">
    <property type="entry name" value="GT28_MurG"/>
    <property type="match status" value="1"/>
</dbReference>
<name>A0A1G2F1A9_9BACT</name>
<evidence type="ECO:0000313" key="13">
    <source>
        <dbReference type="EMBL" id="OGZ31809.1"/>
    </source>
</evidence>
<dbReference type="STRING" id="1801990.A2V69_00940"/>
<dbReference type="InterPro" id="IPR007235">
    <property type="entry name" value="Glyco_trans_28_C"/>
</dbReference>
<comment type="subcellular location">
    <subcellularLocation>
        <location evidence="10">Cell membrane</location>
        <topology evidence="10">Peripheral membrane protein</topology>
        <orientation evidence="10">Cytoplasmic side</orientation>
    </subcellularLocation>
</comment>